<keyword evidence="4" id="KW-0732">Signal</keyword>
<keyword evidence="1" id="KW-0433">Leucine-rich repeat</keyword>
<comment type="caution">
    <text evidence="5">The sequence shown here is derived from an EMBL/GenBank/DDBJ whole genome shotgun (WGS) entry which is preliminary data.</text>
</comment>
<name>A0A813QU45_ADIRI</name>
<evidence type="ECO:0000256" key="3">
    <source>
        <dbReference type="SAM" id="Phobius"/>
    </source>
</evidence>
<evidence type="ECO:0000256" key="1">
    <source>
        <dbReference type="ARBA" id="ARBA00022614"/>
    </source>
</evidence>
<dbReference type="PROSITE" id="PS51450">
    <property type="entry name" value="LRR"/>
    <property type="match status" value="1"/>
</dbReference>
<dbReference type="InterPro" id="IPR001611">
    <property type="entry name" value="Leu-rich_rpt"/>
</dbReference>
<evidence type="ECO:0000313" key="6">
    <source>
        <dbReference type="Proteomes" id="UP000663852"/>
    </source>
</evidence>
<feature type="signal peptide" evidence="4">
    <location>
        <begin position="1"/>
        <end position="24"/>
    </location>
</feature>
<reference evidence="5" key="1">
    <citation type="submission" date="2021-02" db="EMBL/GenBank/DDBJ databases">
        <authorList>
            <person name="Nowell W R."/>
        </authorList>
    </citation>
    <scope>NUCLEOTIDE SEQUENCE</scope>
</reference>
<gene>
    <name evidence="5" type="ORF">EDS130_LOCUS3347</name>
</gene>
<dbReference type="PANTHER" id="PTHR24366">
    <property type="entry name" value="IG(IMMUNOGLOBULIN) AND LRR(LEUCINE RICH REPEAT) DOMAINS"/>
    <property type="match status" value="1"/>
</dbReference>
<dbReference type="OrthoDB" id="10057960at2759"/>
<dbReference type="Pfam" id="PF13855">
    <property type="entry name" value="LRR_8"/>
    <property type="match status" value="1"/>
</dbReference>
<keyword evidence="3" id="KW-0472">Membrane</keyword>
<feature type="chain" id="PRO_5032451241" evidence="4">
    <location>
        <begin position="25"/>
        <end position="653"/>
    </location>
</feature>
<accession>A0A813QU45</accession>
<dbReference type="AlphaFoldDB" id="A0A813QU45"/>
<dbReference type="PANTHER" id="PTHR24366:SF164">
    <property type="entry name" value="CONNECTIN-LIKE PROTEIN"/>
    <property type="match status" value="1"/>
</dbReference>
<keyword evidence="3" id="KW-0812">Transmembrane</keyword>
<dbReference type="EMBL" id="CAJNOJ010000008">
    <property type="protein sequence ID" value="CAF0771615.1"/>
    <property type="molecule type" value="Genomic_DNA"/>
</dbReference>
<protein>
    <submittedName>
        <fullName evidence="5">Uncharacterized protein</fullName>
    </submittedName>
</protein>
<evidence type="ECO:0000313" key="5">
    <source>
        <dbReference type="EMBL" id="CAF0771615.1"/>
    </source>
</evidence>
<dbReference type="InterPro" id="IPR003591">
    <property type="entry name" value="Leu-rich_rpt_typical-subtyp"/>
</dbReference>
<dbReference type="Gene3D" id="3.80.10.10">
    <property type="entry name" value="Ribonuclease Inhibitor"/>
    <property type="match status" value="1"/>
</dbReference>
<organism evidence="5 6">
    <name type="scientific">Adineta ricciae</name>
    <name type="common">Rotifer</name>
    <dbReference type="NCBI Taxonomy" id="249248"/>
    <lineage>
        <taxon>Eukaryota</taxon>
        <taxon>Metazoa</taxon>
        <taxon>Spiralia</taxon>
        <taxon>Gnathifera</taxon>
        <taxon>Rotifera</taxon>
        <taxon>Eurotatoria</taxon>
        <taxon>Bdelloidea</taxon>
        <taxon>Adinetida</taxon>
        <taxon>Adinetidae</taxon>
        <taxon>Adineta</taxon>
    </lineage>
</organism>
<dbReference type="SUPFAM" id="SSF52058">
    <property type="entry name" value="L domain-like"/>
    <property type="match status" value="1"/>
</dbReference>
<evidence type="ECO:0000256" key="4">
    <source>
        <dbReference type="SAM" id="SignalP"/>
    </source>
</evidence>
<feature type="transmembrane region" description="Helical" evidence="3">
    <location>
        <begin position="540"/>
        <end position="564"/>
    </location>
</feature>
<proteinExistence type="predicted"/>
<sequence length="653" mass="76124">MIMFIQFQQICFVLLVLFPRNLFSIRLQTVCTPLTFPRECFCQRTRSTPIYSSNDTYLRCRQLTEITCRYPWTNFTYDRLVFETLNDNLTLSHSVFTNLIARTIRFNTYSLFFNNRSFASAHIGQLVISPQNILGRVDFPSNSQVFSGSVITNLHFKSIDFQRQISESVFSNTLIQTLTIHSSKFHGFTNEHDETVINLKYDHFLEYDSSLTQIPSFKPILSTNRTSLYIKALTIISSINTTNLTENYFPVNLVYEQLEEVRLSFNEIHSLATHVFSHLTDFQGHLSLANNQIQYLHSLAFADLFHLKNLSLAYNFIDNISSIHFRDLHDLYELDLSSNLLVTLQSNTFEYLENLRILRLNFNPIEFIESNAFANLINLEEIDFRGVNLIESEWIWNLASLHVIQTIQTDFDLSDVAFCILSRYNQSLFHLSRHDSCSCRIHYFNRKASVHENSKEYLRLTPICREIFTEQDRNSSNNELILRNLEDQCHYKFFAVDCDAMTAKDMKNSTVEISTKPTITTRMSSTNQPPRRSLNNTKKLFTVLATLVAITLSAIILVFFWYRFKSMLKQRRKKRKFLQHQRHFNTPVTRSPLPPLPRYASVDVLGSTQSEHLLVNNQSQFEAPSSMIYNNIDSIDKDPVDNEFNEDETPTLC</sequence>
<dbReference type="Proteomes" id="UP000663852">
    <property type="component" value="Unassembled WGS sequence"/>
</dbReference>
<evidence type="ECO:0000256" key="2">
    <source>
        <dbReference type="ARBA" id="ARBA00022737"/>
    </source>
</evidence>
<dbReference type="SMART" id="SM00369">
    <property type="entry name" value="LRR_TYP"/>
    <property type="match status" value="5"/>
</dbReference>
<keyword evidence="2" id="KW-0677">Repeat</keyword>
<keyword evidence="3" id="KW-1133">Transmembrane helix</keyword>
<dbReference type="InterPro" id="IPR032675">
    <property type="entry name" value="LRR_dom_sf"/>
</dbReference>